<dbReference type="OrthoDB" id="10397062at2759"/>
<dbReference type="EMBL" id="FN653039">
    <property type="protein sequence ID" value="CBY19283.1"/>
    <property type="molecule type" value="Genomic_DNA"/>
</dbReference>
<dbReference type="AlphaFoldDB" id="E4XDP5"/>
<proteinExistence type="predicted"/>
<evidence type="ECO:0000313" key="2">
    <source>
        <dbReference type="Proteomes" id="UP000001307"/>
    </source>
</evidence>
<organism evidence="1">
    <name type="scientific">Oikopleura dioica</name>
    <name type="common">Tunicate</name>
    <dbReference type="NCBI Taxonomy" id="34765"/>
    <lineage>
        <taxon>Eukaryota</taxon>
        <taxon>Metazoa</taxon>
        <taxon>Chordata</taxon>
        <taxon>Tunicata</taxon>
        <taxon>Appendicularia</taxon>
        <taxon>Copelata</taxon>
        <taxon>Oikopleuridae</taxon>
        <taxon>Oikopleura</taxon>
    </lineage>
</organism>
<evidence type="ECO:0000313" key="1">
    <source>
        <dbReference type="EMBL" id="CBY19283.1"/>
    </source>
</evidence>
<reference evidence="1" key="1">
    <citation type="journal article" date="2010" name="Science">
        <title>Plasticity of animal genome architecture unmasked by rapid evolution of a pelagic tunicate.</title>
        <authorList>
            <person name="Denoeud F."/>
            <person name="Henriet S."/>
            <person name="Mungpakdee S."/>
            <person name="Aury J.M."/>
            <person name="Da Silva C."/>
            <person name="Brinkmann H."/>
            <person name="Mikhaleva J."/>
            <person name="Olsen L.C."/>
            <person name="Jubin C."/>
            <person name="Canestro C."/>
            <person name="Bouquet J.M."/>
            <person name="Danks G."/>
            <person name="Poulain J."/>
            <person name="Campsteijn C."/>
            <person name="Adamski M."/>
            <person name="Cross I."/>
            <person name="Yadetie F."/>
            <person name="Muffato M."/>
            <person name="Louis A."/>
            <person name="Butcher S."/>
            <person name="Tsagkogeorga G."/>
            <person name="Konrad A."/>
            <person name="Singh S."/>
            <person name="Jensen M.F."/>
            <person name="Cong E.H."/>
            <person name="Eikeseth-Otteraa H."/>
            <person name="Noel B."/>
            <person name="Anthouard V."/>
            <person name="Porcel B.M."/>
            <person name="Kachouri-Lafond R."/>
            <person name="Nishino A."/>
            <person name="Ugolini M."/>
            <person name="Chourrout P."/>
            <person name="Nishida H."/>
            <person name="Aasland R."/>
            <person name="Huzurbazar S."/>
            <person name="Westhof E."/>
            <person name="Delsuc F."/>
            <person name="Lehrach H."/>
            <person name="Reinhardt R."/>
            <person name="Weissenbach J."/>
            <person name="Roy S.W."/>
            <person name="Artiguenave F."/>
            <person name="Postlethwait J.H."/>
            <person name="Manak J.R."/>
            <person name="Thompson E.M."/>
            <person name="Jaillon O."/>
            <person name="Du Pasquier L."/>
            <person name="Boudinot P."/>
            <person name="Liberles D.A."/>
            <person name="Volff J.N."/>
            <person name="Philippe H."/>
            <person name="Lenhard B."/>
            <person name="Roest Crollius H."/>
            <person name="Wincker P."/>
            <person name="Chourrout D."/>
        </authorList>
    </citation>
    <scope>NUCLEOTIDE SEQUENCE [LARGE SCALE GENOMIC DNA]</scope>
</reference>
<name>E4XDP5_OIKDI</name>
<gene>
    <name evidence="1" type="ORF">GSOID_T00008290001</name>
</gene>
<protein>
    <submittedName>
        <fullName evidence="1">Uncharacterized protein</fullName>
    </submittedName>
</protein>
<dbReference type="InParanoid" id="E4XDP5"/>
<accession>E4XDP5</accession>
<dbReference type="Proteomes" id="UP000001307">
    <property type="component" value="Unassembled WGS sequence"/>
</dbReference>
<sequence length="176" mass="20516">MPFLPFERLDLLALVKENKTDAALPLTETELDFFEDLDNLRQLQTKLIINPPKLGRVVETANIILLIDEDFQFYETIEQIVKMIQPPYRILVDFSFLLENFHIEDLALRQMSTSLPIEPNLIRDADAKKTFLSNLPDWSDLPRMVERAHQNQSNFQQSGYNMTKLLTCSVFLTKIE</sequence>
<keyword evidence="2" id="KW-1185">Reference proteome</keyword>